<accession>A0AB36TE32</accession>
<gene>
    <name evidence="1" type="ORF">M972_11938</name>
</gene>
<evidence type="ECO:0000313" key="2">
    <source>
        <dbReference type="Proteomes" id="UP000223596"/>
    </source>
</evidence>
<organism evidence="1 2">
    <name type="scientific">Acetivibrio thermocellus AD2</name>
    <dbReference type="NCBI Taxonomy" id="1138384"/>
    <lineage>
        <taxon>Bacteria</taxon>
        <taxon>Bacillati</taxon>
        <taxon>Bacillota</taxon>
        <taxon>Clostridia</taxon>
        <taxon>Eubacteriales</taxon>
        <taxon>Oscillospiraceae</taxon>
        <taxon>Acetivibrio</taxon>
    </lineage>
</organism>
<comment type="caution">
    <text evidence="1">The sequence shown here is derived from an EMBL/GenBank/DDBJ whole genome shotgun (WGS) entry which is preliminary data.</text>
</comment>
<reference evidence="1 2" key="1">
    <citation type="submission" date="2017-09" db="EMBL/GenBank/DDBJ databases">
        <title>Evaluation of Pacific Biosciences Sequencing Technology to Finishing C. thermocellum Genome Sequences.</title>
        <authorList>
            <person name="Brown S."/>
        </authorList>
    </citation>
    <scope>NUCLEOTIDE SEQUENCE [LARGE SCALE GENOMIC DNA]</scope>
    <source>
        <strain evidence="1 2">AD2</strain>
    </source>
</reference>
<dbReference type="InterPro" id="IPR029465">
    <property type="entry name" value="ATPgrasp_TupA"/>
</dbReference>
<dbReference type="GeneID" id="35805198"/>
<name>A0AB36TE32_ACETH</name>
<dbReference type="Pfam" id="PF14305">
    <property type="entry name" value="ATPgrasp_TupA"/>
    <property type="match status" value="1"/>
</dbReference>
<evidence type="ECO:0000313" key="1">
    <source>
        <dbReference type="EMBL" id="PFH02172.1"/>
    </source>
</evidence>
<dbReference type="Proteomes" id="UP000223596">
    <property type="component" value="Unassembled WGS sequence"/>
</dbReference>
<protein>
    <submittedName>
        <fullName evidence="1">Teichuronopeptide biosynthesis TupA-like protein</fullName>
    </submittedName>
</protein>
<dbReference type="RefSeq" id="WP_003517102.1">
    <property type="nucleotide sequence ID" value="NZ_CP013828.1"/>
</dbReference>
<dbReference type="AlphaFoldDB" id="A0AB36TE32"/>
<dbReference type="EMBL" id="PDBW01000001">
    <property type="protein sequence ID" value="PFH02172.1"/>
    <property type="molecule type" value="Genomic_DNA"/>
</dbReference>
<proteinExistence type="predicted"/>
<sequence>MNKKKILKKIKYALRFLPDSIYIQIYYFAHYKRFCNLKEPRTFNEKLNWLKLHDRNPDYIKMVDKYEVKKYVADIIGEEYIVPTLGVWDNFDDIDFNSLPEQFVLKCTHDSEGLVIVKDKSKLDINLAKKKLNDALKCNFYYIGREWPYKNIKPRIIAEQFLEDSITGELRDYKFLCFGGEPKLMFVVTGRSSGNTKFDFFDMDFNHQNIIQHYPNSDVTITKPSNFDKMKELARVLSKNIPHVRVDFYEVDGKVYFGELTFYHFSGFMPFQPAKWDEILGEWLQLPTLHPKEVKK</sequence>